<evidence type="ECO:0000313" key="3">
    <source>
        <dbReference type="Proteomes" id="UP000537161"/>
    </source>
</evidence>
<dbReference type="InterPro" id="IPR036291">
    <property type="entry name" value="NAD(P)-bd_dom_sf"/>
</dbReference>
<dbReference type="Pfam" id="PF13460">
    <property type="entry name" value="NAD_binding_10"/>
    <property type="match status" value="1"/>
</dbReference>
<dbReference type="Proteomes" id="UP000537161">
    <property type="component" value="Unassembled WGS sequence"/>
</dbReference>
<keyword evidence="3" id="KW-1185">Reference proteome</keyword>
<dbReference type="Gene3D" id="3.40.50.720">
    <property type="entry name" value="NAD(P)-binding Rossmann-like Domain"/>
    <property type="match status" value="1"/>
</dbReference>
<dbReference type="GO" id="GO:0044877">
    <property type="term" value="F:protein-containing complex binding"/>
    <property type="evidence" value="ECO:0007669"/>
    <property type="project" value="TreeGrafter"/>
</dbReference>
<evidence type="ECO:0000259" key="1">
    <source>
        <dbReference type="Pfam" id="PF13460"/>
    </source>
</evidence>
<dbReference type="EMBL" id="JACIJH010000001">
    <property type="protein sequence ID" value="MBB5705248.1"/>
    <property type="molecule type" value="Genomic_DNA"/>
</dbReference>
<feature type="domain" description="NAD(P)-binding" evidence="1">
    <location>
        <begin position="10"/>
        <end position="147"/>
    </location>
</feature>
<dbReference type="SUPFAM" id="SSF51735">
    <property type="entry name" value="NAD(P)-binding Rossmann-fold domains"/>
    <property type="match status" value="1"/>
</dbReference>
<proteinExistence type="predicted"/>
<accession>A0A7W9B2X0</accession>
<name>A0A7W9B2X0_9SPHN</name>
<dbReference type="PANTHER" id="PTHR12126">
    <property type="entry name" value="NADH-UBIQUINONE OXIDOREDUCTASE 39 KDA SUBUNIT-RELATED"/>
    <property type="match status" value="1"/>
</dbReference>
<comment type="caution">
    <text evidence="2">The sequence shown here is derived from an EMBL/GenBank/DDBJ whole genome shotgun (WGS) entry which is preliminary data.</text>
</comment>
<reference evidence="2 3" key="1">
    <citation type="submission" date="2020-08" db="EMBL/GenBank/DDBJ databases">
        <title>Genomic Encyclopedia of Type Strains, Phase IV (KMG-IV): sequencing the most valuable type-strain genomes for metagenomic binning, comparative biology and taxonomic classification.</title>
        <authorList>
            <person name="Goeker M."/>
        </authorList>
    </citation>
    <scope>NUCLEOTIDE SEQUENCE [LARGE SCALE GENOMIC DNA]</scope>
    <source>
        <strain evidence="2 3">DSM 27163</strain>
    </source>
</reference>
<dbReference type="PANTHER" id="PTHR12126:SF11">
    <property type="entry name" value="NADH DEHYDROGENASE [UBIQUINONE] 1 ALPHA SUBCOMPLEX SUBUNIT 9, MITOCHONDRIAL"/>
    <property type="match status" value="1"/>
</dbReference>
<protein>
    <submittedName>
        <fullName evidence="2">Uncharacterized protein YbjT (DUF2867 family)</fullName>
    </submittedName>
</protein>
<dbReference type="InterPro" id="IPR051207">
    <property type="entry name" value="ComplexI_NDUFA9_subunit"/>
</dbReference>
<sequence length="306" mass="32708">MMTPILAMTGATGFVGRATLRRAVAAGWHIRALTRRPQQPVDGVTWIAGALDRPDSLAELTADSEALLHIAGVVNVPTRADFEAGNATATAHVVDAARGAGVTRFVHVSSLAAREPGLSDYGWSKARSETIVRASGLDWTIVRPPAVFGPGDTEMLDLFRMARRGIALLPPRGRMSAIYVEELARLLVALAADRDASIGAVYEPDDGKPGGWSHRGFARAIGHAVGRAHVSTLAIPAALLHAGGRLDPLVRRRAAKLTPDRARYIAHPDWVAAEGACPPPALWTPALDTGEALAETVRWYRREGWL</sequence>
<organism evidence="2 3">
    <name type="scientific">Sphingopyxis panaciterrulae</name>
    <dbReference type="NCBI Taxonomy" id="462372"/>
    <lineage>
        <taxon>Bacteria</taxon>
        <taxon>Pseudomonadati</taxon>
        <taxon>Pseudomonadota</taxon>
        <taxon>Alphaproteobacteria</taxon>
        <taxon>Sphingomonadales</taxon>
        <taxon>Sphingomonadaceae</taxon>
        <taxon>Sphingopyxis</taxon>
    </lineage>
</organism>
<dbReference type="AlphaFoldDB" id="A0A7W9B2X0"/>
<dbReference type="InterPro" id="IPR016040">
    <property type="entry name" value="NAD(P)-bd_dom"/>
</dbReference>
<evidence type="ECO:0000313" key="2">
    <source>
        <dbReference type="EMBL" id="MBB5705248.1"/>
    </source>
</evidence>
<gene>
    <name evidence="2" type="ORF">FHR21_000573</name>
</gene>